<feature type="domain" description="Methyltransferase small" evidence="6">
    <location>
        <begin position="109"/>
        <end position="197"/>
    </location>
</feature>
<dbReference type="InterPro" id="IPR029063">
    <property type="entry name" value="SAM-dependent_MTases_sf"/>
</dbReference>
<evidence type="ECO:0000256" key="1">
    <source>
        <dbReference type="ARBA" id="ARBA00022603"/>
    </source>
</evidence>
<dbReference type="Gene3D" id="3.40.50.150">
    <property type="entry name" value="Vaccinia Virus protein VP39"/>
    <property type="match status" value="1"/>
</dbReference>
<dbReference type="SUPFAM" id="SSF53335">
    <property type="entry name" value="S-adenosyl-L-methionine-dependent methyltransferases"/>
    <property type="match status" value="1"/>
</dbReference>
<sequence>MSESSLTCEHLLAEAVAAIDSETPRLDGELLLSHVTGWSRTSFRAWPEREVSAEQAGYFRQLLARRVAGEPVAHLLGEQDFWSLTLRVTPATLIPRADTECLVETALSLPLPAQAEVLDLGTGTGAIALALASEQPGWRVQGSDAMPGAVELARDNAARLNLPVTVHQSHWFDELPLARFDLIVSNPPYIAADDHHLQQGDVRFEPATALVAGADGLDDLRQIVAQAPAWLAPGGWLLVEHGYDQAPAVQGLFLQAGFSAVDSRQDYGRQDRLTLGQWMGNEEHANVDR</sequence>
<dbReference type="EC" id="2.1.1.297" evidence="5"/>
<dbReference type="GO" id="GO:0032259">
    <property type="term" value="P:methylation"/>
    <property type="evidence" value="ECO:0007669"/>
    <property type="project" value="UniProtKB-KW"/>
</dbReference>
<feature type="binding site" evidence="5">
    <location>
        <begin position="121"/>
        <end position="125"/>
    </location>
    <ligand>
        <name>S-adenosyl-L-methionine</name>
        <dbReference type="ChEBI" id="CHEBI:59789"/>
    </ligand>
</feature>
<dbReference type="InterPro" id="IPR004556">
    <property type="entry name" value="HemK-like"/>
</dbReference>
<feature type="domain" description="Release factor glutamine methyltransferase N-terminal" evidence="7">
    <location>
        <begin position="17"/>
        <end position="77"/>
    </location>
</feature>
<dbReference type="EMBL" id="FNNE01000007">
    <property type="protein sequence ID" value="SDX26187.1"/>
    <property type="molecule type" value="Genomic_DNA"/>
</dbReference>
<gene>
    <name evidence="5" type="primary">prmC</name>
    <name evidence="8" type="ORF">SAMN04487960_107240</name>
</gene>
<evidence type="ECO:0000313" key="9">
    <source>
        <dbReference type="Proteomes" id="UP000199675"/>
    </source>
</evidence>
<evidence type="ECO:0000256" key="3">
    <source>
        <dbReference type="ARBA" id="ARBA00022691"/>
    </source>
</evidence>
<dbReference type="HAMAP" id="MF_02126">
    <property type="entry name" value="RF_methyltr_PrmC"/>
    <property type="match status" value="1"/>
</dbReference>
<dbReference type="FunFam" id="3.40.50.150:FF:000053">
    <property type="entry name" value="Release factor glutamine methyltransferase"/>
    <property type="match status" value="1"/>
</dbReference>
<feature type="binding site" evidence="5">
    <location>
        <begin position="186"/>
        <end position="189"/>
    </location>
    <ligand>
        <name>substrate</name>
    </ligand>
</feature>
<evidence type="ECO:0000256" key="2">
    <source>
        <dbReference type="ARBA" id="ARBA00022679"/>
    </source>
</evidence>
<dbReference type="InterPro" id="IPR002052">
    <property type="entry name" value="DNA_methylase_N6_adenine_CS"/>
</dbReference>
<keyword evidence="1 5" id="KW-0489">Methyltransferase</keyword>
<dbReference type="PANTHER" id="PTHR18895">
    <property type="entry name" value="HEMK METHYLTRANSFERASE"/>
    <property type="match status" value="1"/>
</dbReference>
<organism evidence="8 9">
    <name type="scientific">Marinobacter mobilis</name>
    <dbReference type="NCBI Taxonomy" id="488533"/>
    <lineage>
        <taxon>Bacteria</taxon>
        <taxon>Pseudomonadati</taxon>
        <taxon>Pseudomonadota</taxon>
        <taxon>Gammaproteobacteria</taxon>
        <taxon>Pseudomonadales</taxon>
        <taxon>Marinobacteraceae</taxon>
        <taxon>Marinobacter</taxon>
    </lineage>
</organism>
<dbReference type="GO" id="GO:0003676">
    <property type="term" value="F:nucleic acid binding"/>
    <property type="evidence" value="ECO:0007669"/>
    <property type="project" value="InterPro"/>
</dbReference>
<proteinExistence type="inferred from homology"/>
<dbReference type="NCBIfam" id="TIGR03534">
    <property type="entry name" value="RF_mod_PrmC"/>
    <property type="match status" value="1"/>
</dbReference>
<comment type="similarity">
    <text evidence="5">Belongs to the protein N5-glutamine methyltransferase family. PrmC subfamily.</text>
</comment>
<accession>A0A1H3A903</accession>
<keyword evidence="3 5" id="KW-0949">S-adenosyl-L-methionine</keyword>
<comment type="catalytic activity">
    <reaction evidence="4 5">
        <text>L-glutaminyl-[peptide chain release factor] + S-adenosyl-L-methionine = N(5)-methyl-L-glutaminyl-[peptide chain release factor] + S-adenosyl-L-homocysteine + H(+)</text>
        <dbReference type="Rhea" id="RHEA:42896"/>
        <dbReference type="Rhea" id="RHEA-COMP:10271"/>
        <dbReference type="Rhea" id="RHEA-COMP:10272"/>
        <dbReference type="ChEBI" id="CHEBI:15378"/>
        <dbReference type="ChEBI" id="CHEBI:30011"/>
        <dbReference type="ChEBI" id="CHEBI:57856"/>
        <dbReference type="ChEBI" id="CHEBI:59789"/>
        <dbReference type="ChEBI" id="CHEBI:61891"/>
        <dbReference type="EC" id="2.1.1.297"/>
    </reaction>
</comment>
<dbReference type="InterPro" id="IPR019874">
    <property type="entry name" value="RF_methyltr_PrmC"/>
</dbReference>
<dbReference type="STRING" id="488533.SAMN04487960_107240"/>
<dbReference type="NCBIfam" id="TIGR00536">
    <property type="entry name" value="hemK_fam"/>
    <property type="match status" value="1"/>
</dbReference>
<dbReference type="PANTHER" id="PTHR18895:SF74">
    <property type="entry name" value="MTRF1L RELEASE FACTOR GLUTAMINE METHYLTRANSFERASE"/>
    <property type="match status" value="1"/>
</dbReference>
<dbReference type="Pfam" id="PF17827">
    <property type="entry name" value="PrmC_N"/>
    <property type="match status" value="1"/>
</dbReference>
<protein>
    <recommendedName>
        <fullName evidence="5">Release factor glutamine methyltransferase</fullName>
        <shortName evidence="5">RF MTase</shortName>
        <ecNumber evidence="5">2.1.1.297</ecNumber>
    </recommendedName>
    <alternativeName>
        <fullName evidence="5">N5-glutamine methyltransferase PrmC</fullName>
    </alternativeName>
    <alternativeName>
        <fullName evidence="5">Protein-(glutamine-N5) MTase PrmC</fullName>
    </alternativeName>
    <alternativeName>
        <fullName evidence="5">Protein-glutamine N-methyltransferase PrmC</fullName>
    </alternativeName>
</protein>
<evidence type="ECO:0000313" key="8">
    <source>
        <dbReference type="EMBL" id="SDX26187.1"/>
    </source>
</evidence>
<dbReference type="CDD" id="cd02440">
    <property type="entry name" value="AdoMet_MTases"/>
    <property type="match status" value="1"/>
</dbReference>
<comment type="function">
    <text evidence="5">Methylates the class 1 translation termination release factors RF1/PrfA and RF2/PrfB on the glutamine residue of the universally conserved GGQ motif.</text>
</comment>
<dbReference type="AlphaFoldDB" id="A0A1H3A903"/>
<reference evidence="8 9" key="1">
    <citation type="submission" date="2016-10" db="EMBL/GenBank/DDBJ databases">
        <authorList>
            <person name="de Groot N.N."/>
        </authorList>
    </citation>
    <scope>NUCLEOTIDE SEQUENCE [LARGE SCALE GENOMIC DNA]</scope>
    <source>
        <strain evidence="8 9">CGMCC 1.7059</strain>
    </source>
</reference>
<dbReference type="InterPro" id="IPR050320">
    <property type="entry name" value="N5-glutamine_MTase"/>
</dbReference>
<dbReference type="Pfam" id="PF05175">
    <property type="entry name" value="MTS"/>
    <property type="match status" value="1"/>
</dbReference>
<feature type="binding site" evidence="5">
    <location>
        <position position="144"/>
    </location>
    <ligand>
        <name>S-adenosyl-L-methionine</name>
        <dbReference type="ChEBI" id="CHEBI:59789"/>
    </ligand>
</feature>
<feature type="binding site" evidence="5">
    <location>
        <position position="186"/>
    </location>
    <ligand>
        <name>S-adenosyl-L-methionine</name>
        <dbReference type="ChEBI" id="CHEBI:59789"/>
    </ligand>
</feature>
<evidence type="ECO:0000256" key="4">
    <source>
        <dbReference type="ARBA" id="ARBA00048391"/>
    </source>
</evidence>
<dbReference type="RefSeq" id="WP_281242778.1">
    <property type="nucleotide sequence ID" value="NZ_FNNE01000007.1"/>
</dbReference>
<dbReference type="Gene3D" id="1.10.8.10">
    <property type="entry name" value="DNA helicase RuvA subunit, C-terminal domain"/>
    <property type="match status" value="1"/>
</dbReference>
<dbReference type="PROSITE" id="PS00092">
    <property type="entry name" value="N6_MTASE"/>
    <property type="match status" value="1"/>
</dbReference>
<dbReference type="InterPro" id="IPR007848">
    <property type="entry name" value="Small_mtfrase_dom"/>
</dbReference>
<keyword evidence="9" id="KW-1185">Reference proteome</keyword>
<dbReference type="GO" id="GO:0102559">
    <property type="term" value="F:peptide chain release factor N(5)-glutamine methyltransferase activity"/>
    <property type="evidence" value="ECO:0007669"/>
    <property type="project" value="UniProtKB-EC"/>
</dbReference>
<dbReference type="Proteomes" id="UP000199675">
    <property type="component" value="Unassembled WGS sequence"/>
</dbReference>
<evidence type="ECO:0000259" key="6">
    <source>
        <dbReference type="Pfam" id="PF05175"/>
    </source>
</evidence>
<keyword evidence="2 5" id="KW-0808">Transferase</keyword>
<dbReference type="InterPro" id="IPR040758">
    <property type="entry name" value="PrmC_N"/>
</dbReference>
<evidence type="ECO:0000256" key="5">
    <source>
        <dbReference type="HAMAP-Rule" id="MF_02126"/>
    </source>
</evidence>
<evidence type="ECO:0000259" key="7">
    <source>
        <dbReference type="Pfam" id="PF17827"/>
    </source>
</evidence>
<name>A0A1H3A903_9GAMM</name>
<feature type="binding site" evidence="5">
    <location>
        <position position="171"/>
    </location>
    <ligand>
        <name>S-adenosyl-L-methionine</name>
        <dbReference type="ChEBI" id="CHEBI:59789"/>
    </ligand>
</feature>